<feature type="transmembrane region" description="Helical" evidence="1">
    <location>
        <begin position="172"/>
        <end position="191"/>
    </location>
</feature>
<dbReference type="OrthoDB" id="6277625at2759"/>
<evidence type="ECO:0000256" key="1">
    <source>
        <dbReference type="SAM" id="Phobius"/>
    </source>
</evidence>
<dbReference type="Proteomes" id="UP000070412">
    <property type="component" value="Unassembled WGS sequence"/>
</dbReference>
<keyword evidence="4" id="KW-1185">Reference proteome</keyword>
<sequence>MDDNVRILTLPYTNDLYAVHNSANNLKVLVILVAHYLIIIINWIFSFVFPLHEFQVSHEDEKSLISSPKTISFPSSNTTAINLFNPYNSIIFSHTFVWLLSILIRYYLKNFYYHRLRILGYHNHHRMVERYVHLPTSILHISNVLLLLATLILHHYDEIDILNIHLEPINVAQSIVSIASITILINIKITLYHEIRFRRFRNPPDVFCVDDPSRRLTSDGLNQVVIRSSSFLEDLLENQADLIYNLKLQNTHLRELLFNAMQNSARDPSDNADAN</sequence>
<feature type="transmembrane region" description="Helical" evidence="1">
    <location>
        <begin position="90"/>
        <end position="108"/>
    </location>
</feature>
<keyword evidence="1" id="KW-0812">Transmembrane</keyword>
<keyword evidence="1" id="KW-1133">Transmembrane helix</keyword>
<accession>A0A834V975</accession>
<reference evidence="3" key="3">
    <citation type="submission" date="2022-06" db="UniProtKB">
        <authorList>
            <consortium name="EnsemblMetazoa"/>
        </authorList>
    </citation>
    <scope>IDENTIFICATION</scope>
</reference>
<gene>
    <name evidence="2" type="ORF">SSS_6437</name>
</gene>
<dbReference type="Pfam" id="PF14802">
    <property type="entry name" value="TMEM192"/>
    <property type="match status" value="1"/>
</dbReference>
<dbReference type="InterPro" id="IPR029399">
    <property type="entry name" value="TMEM192"/>
</dbReference>
<evidence type="ECO:0000313" key="3">
    <source>
        <dbReference type="EnsemblMetazoa" id="KAF7489042.1"/>
    </source>
</evidence>
<dbReference type="EnsemblMetazoa" id="SSS_6437s_mrna">
    <property type="protein sequence ID" value="KAF7489042.1"/>
    <property type="gene ID" value="SSS_6437"/>
</dbReference>
<reference evidence="4" key="1">
    <citation type="journal article" date="2020" name="PLoS Negl. Trop. Dis.">
        <title>High-quality nuclear genome for Sarcoptes scabiei-A critical resource for a neglected parasite.</title>
        <authorList>
            <person name="Korhonen P.K."/>
            <person name="Gasser R.B."/>
            <person name="Ma G."/>
            <person name="Wang T."/>
            <person name="Stroehlein A.J."/>
            <person name="Young N.D."/>
            <person name="Ang C.S."/>
            <person name="Fernando D.D."/>
            <person name="Lu H.C."/>
            <person name="Taylor S."/>
            <person name="Reynolds S.L."/>
            <person name="Mofiz E."/>
            <person name="Najaraj S.H."/>
            <person name="Gowda H."/>
            <person name="Madugundu A."/>
            <person name="Renuse S."/>
            <person name="Holt D."/>
            <person name="Pandey A."/>
            <person name="Papenfuss A.T."/>
            <person name="Fischer K."/>
        </authorList>
    </citation>
    <scope>NUCLEOTIDE SEQUENCE [LARGE SCALE GENOMIC DNA]</scope>
</reference>
<dbReference type="OMA" id="NPPDVFC"/>
<name>A0A834V975_SARSC</name>
<evidence type="ECO:0000313" key="2">
    <source>
        <dbReference type="EMBL" id="KAF7489042.1"/>
    </source>
</evidence>
<reference evidence="2" key="2">
    <citation type="submission" date="2020-01" db="EMBL/GenBank/DDBJ databases">
        <authorList>
            <person name="Korhonen P.K.K."/>
            <person name="Guangxu M.G."/>
            <person name="Wang T.W."/>
            <person name="Stroehlein A.J.S."/>
            <person name="Young N.D."/>
            <person name="Ang C.-S.A."/>
            <person name="Fernando D.W.F."/>
            <person name="Lu H.L."/>
            <person name="Taylor S.T."/>
            <person name="Ehtesham M.E.M."/>
            <person name="Najaraj S.H.N."/>
            <person name="Harsha G.H.G."/>
            <person name="Madugundu A.M."/>
            <person name="Renuse S.R."/>
            <person name="Holt D.H."/>
            <person name="Pandey A.P."/>
            <person name="Papenfuss A.P."/>
            <person name="Gasser R.B.G."/>
            <person name="Fischer K.F."/>
        </authorList>
    </citation>
    <scope>NUCLEOTIDE SEQUENCE</scope>
    <source>
        <strain evidence="2">SSS_KF_BRIS2020</strain>
    </source>
</reference>
<organism evidence="2">
    <name type="scientific">Sarcoptes scabiei</name>
    <name type="common">Itch mite</name>
    <name type="synonym">Acarus scabiei</name>
    <dbReference type="NCBI Taxonomy" id="52283"/>
    <lineage>
        <taxon>Eukaryota</taxon>
        <taxon>Metazoa</taxon>
        <taxon>Ecdysozoa</taxon>
        <taxon>Arthropoda</taxon>
        <taxon>Chelicerata</taxon>
        <taxon>Arachnida</taxon>
        <taxon>Acari</taxon>
        <taxon>Acariformes</taxon>
        <taxon>Sarcoptiformes</taxon>
        <taxon>Astigmata</taxon>
        <taxon>Psoroptidia</taxon>
        <taxon>Sarcoptoidea</taxon>
        <taxon>Sarcoptidae</taxon>
        <taxon>Sarcoptinae</taxon>
        <taxon>Sarcoptes</taxon>
    </lineage>
</organism>
<dbReference type="EMBL" id="WVUK01000065">
    <property type="protein sequence ID" value="KAF7489042.1"/>
    <property type="molecule type" value="Genomic_DNA"/>
</dbReference>
<feature type="transmembrane region" description="Helical" evidence="1">
    <location>
        <begin position="131"/>
        <end position="152"/>
    </location>
</feature>
<evidence type="ECO:0000313" key="4">
    <source>
        <dbReference type="Proteomes" id="UP000070412"/>
    </source>
</evidence>
<dbReference type="AlphaFoldDB" id="A0A834V975"/>
<keyword evidence="1" id="KW-0472">Membrane</keyword>
<proteinExistence type="predicted"/>
<evidence type="ECO:0008006" key="5">
    <source>
        <dbReference type="Google" id="ProtNLM"/>
    </source>
</evidence>
<protein>
    <recommendedName>
        <fullName evidence="5">Transmembrane protein 192</fullName>
    </recommendedName>
</protein>
<feature type="transmembrane region" description="Helical" evidence="1">
    <location>
        <begin position="28"/>
        <end position="49"/>
    </location>
</feature>